<protein>
    <submittedName>
        <fullName evidence="1">Uncharacterized protein</fullName>
    </submittedName>
</protein>
<dbReference type="Proteomes" id="UP001642720">
    <property type="component" value="Unassembled WGS sequence"/>
</dbReference>
<sequence length="162" mass="18833">MDEKFQRTPLLTHSRLTRREHRINMWPREAGARMPEHGHAMLQTDRQGFEIMLPRRMLGEREAPSDNDSALFIWRQSSPRRWLLDLLSIMSRLFKTLPCQPCLLSCFSRPTPQKRSAKHLFQDGLFSGTLRHSLGHPRSTPVHNMESVCICGYKLLNSLGQL</sequence>
<keyword evidence="2" id="KW-1185">Reference proteome</keyword>
<organism evidence="1 2">
    <name type="scientific">Trichoderma ghanense</name>
    <dbReference type="NCBI Taxonomy" id="65468"/>
    <lineage>
        <taxon>Eukaryota</taxon>
        <taxon>Fungi</taxon>
        <taxon>Dikarya</taxon>
        <taxon>Ascomycota</taxon>
        <taxon>Pezizomycotina</taxon>
        <taxon>Sordariomycetes</taxon>
        <taxon>Hypocreomycetidae</taxon>
        <taxon>Hypocreales</taxon>
        <taxon>Hypocreaceae</taxon>
        <taxon>Trichoderma</taxon>
    </lineage>
</organism>
<name>A0ABY2GV24_9HYPO</name>
<proteinExistence type="predicted"/>
<accession>A0ABY2GV24</accession>
<gene>
    <name evidence="1" type="ORF">CCMA1212_008056</name>
</gene>
<dbReference type="GeneID" id="300579659"/>
<dbReference type="EMBL" id="PPTA01000012">
    <property type="protein sequence ID" value="TFA99809.1"/>
    <property type="molecule type" value="Genomic_DNA"/>
</dbReference>
<reference evidence="1 2" key="1">
    <citation type="submission" date="2018-01" db="EMBL/GenBank/DDBJ databases">
        <title>Genome characterization of the sugarcane-associated fungus Trichoderma ghanense CCMA-1212 and their application in lignocelulose bioconversion.</title>
        <authorList>
            <person name="Steindorff A.S."/>
            <person name="Mendes T.D."/>
            <person name="Vilela E.S.D."/>
            <person name="Rodrigues D.S."/>
            <person name="Formighieri E.F."/>
            <person name="Melo I.S."/>
            <person name="Favaro L.C.L."/>
        </authorList>
    </citation>
    <scope>NUCLEOTIDE SEQUENCE [LARGE SCALE GENOMIC DNA]</scope>
    <source>
        <strain evidence="1 2">CCMA-1212</strain>
    </source>
</reference>
<evidence type="ECO:0000313" key="2">
    <source>
        <dbReference type="Proteomes" id="UP001642720"/>
    </source>
</evidence>
<evidence type="ECO:0000313" key="1">
    <source>
        <dbReference type="EMBL" id="TFA99809.1"/>
    </source>
</evidence>
<dbReference type="RefSeq" id="XP_073556011.1">
    <property type="nucleotide sequence ID" value="XM_073705209.1"/>
</dbReference>
<comment type="caution">
    <text evidence="1">The sequence shown here is derived from an EMBL/GenBank/DDBJ whole genome shotgun (WGS) entry which is preliminary data.</text>
</comment>